<feature type="transmembrane region" description="Helical" evidence="6">
    <location>
        <begin position="229"/>
        <end position="255"/>
    </location>
</feature>
<feature type="transmembrane region" description="Helical" evidence="6">
    <location>
        <begin position="424"/>
        <end position="446"/>
    </location>
</feature>
<evidence type="ECO:0000313" key="8">
    <source>
        <dbReference type="Proteomes" id="UP000597613"/>
    </source>
</evidence>
<dbReference type="PANTHER" id="PTHR42718:SF9">
    <property type="entry name" value="MAJOR FACILITATOR SUPERFAMILY MULTIDRUG TRANSPORTER MFSC"/>
    <property type="match status" value="1"/>
</dbReference>
<dbReference type="InterPro" id="IPR011701">
    <property type="entry name" value="MFS"/>
</dbReference>
<keyword evidence="4 6" id="KW-1133">Transmembrane helix</keyword>
<dbReference type="Pfam" id="PF07690">
    <property type="entry name" value="MFS_1"/>
    <property type="match status" value="1"/>
</dbReference>
<feature type="transmembrane region" description="Helical" evidence="6">
    <location>
        <begin position="517"/>
        <end position="537"/>
    </location>
</feature>
<evidence type="ECO:0000256" key="3">
    <source>
        <dbReference type="ARBA" id="ARBA00022692"/>
    </source>
</evidence>
<feature type="transmembrane region" description="Helical" evidence="6">
    <location>
        <begin position="197"/>
        <end position="217"/>
    </location>
</feature>
<evidence type="ECO:0000256" key="2">
    <source>
        <dbReference type="ARBA" id="ARBA00022448"/>
    </source>
</evidence>
<evidence type="ECO:0000313" key="7">
    <source>
        <dbReference type="EMBL" id="MBC3940907.1"/>
    </source>
</evidence>
<comment type="subcellular location">
    <subcellularLocation>
        <location evidence="1">Membrane</location>
        <topology evidence="1">Multi-pass membrane protein</topology>
    </subcellularLocation>
</comment>
<feature type="transmembrane region" description="Helical" evidence="6">
    <location>
        <begin position="360"/>
        <end position="377"/>
    </location>
</feature>
<feature type="transmembrane region" description="Helical" evidence="6">
    <location>
        <begin position="292"/>
        <end position="312"/>
    </location>
</feature>
<feature type="transmembrane region" description="Helical" evidence="6">
    <location>
        <begin position="261"/>
        <end position="280"/>
    </location>
</feature>
<evidence type="ECO:0000256" key="1">
    <source>
        <dbReference type="ARBA" id="ARBA00004141"/>
    </source>
</evidence>
<dbReference type="SUPFAM" id="SSF103473">
    <property type="entry name" value="MFS general substrate transporter"/>
    <property type="match status" value="1"/>
</dbReference>
<gene>
    <name evidence="7" type="ORF">H8S47_04315</name>
</gene>
<accession>A0ABR7AKR8</accession>
<dbReference type="Proteomes" id="UP000597613">
    <property type="component" value="Unassembled WGS sequence"/>
</dbReference>
<keyword evidence="8" id="KW-1185">Reference proteome</keyword>
<feature type="transmembrane region" description="Helical" evidence="6">
    <location>
        <begin position="166"/>
        <end position="185"/>
    </location>
</feature>
<reference evidence="7 8" key="1">
    <citation type="submission" date="2020-08" db="EMBL/GenBank/DDBJ databases">
        <title>Putative novel bacterial strains isolated from necrotic wheat leaf tissues caused by Xanthomonas translucens.</title>
        <authorList>
            <person name="Tambong J.T."/>
        </authorList>
    </citation>
    <scope>NUCLEOTIDE SEQUENCE [LARGE SCALE GENOMIC DNA]</scope>
    <source>
        <strain evidence="8">DOAB 1063</strain>
    </source>
</reference>
<feature type="transmembrane region" description="Helical" evidence="6">
    <location>
        <begin position="78"/>
        <end position="96"/>
    </location>
</feature>
<protein>
    <submittedName>
        <fullName evidence="7">MFS transporter</fullName>
    </submittedName>
</protein>
<feature type="transmembrane region" description="Helical" evidence="6">
    <location>
        <begin position="132"/>
        <end position="154"/>
    </location>
</feature>
<organism evidence="7 8">
    <name type="scientific">Sphingomonas albertensis</name>
    <dbReference type="NCBI Taxonomy" id="2762591"/>
    <lineage>
        <taxon>Bacteria</taxon>
        <taxon>Pseudomonadati</taxon>
        <taxon>Pseudomonadota</taxon>
        <taxon>Alphaproteobacteria</taxon>
        <taxon>Sphingomonadales</taxon>
        <taxon>Sphingomonadaceae</taxon>
        <taxon>Sphingomonas</taxon>
    </lineage>
</organism>
<keyword evidence="2" id="KW-0813">Transport</keyword>
<keyword evidence="5 6" id="KW-0472">Membrane</keyword>
<proteinExistence type="predicted"/>
<dbReference type="InterPro" id="IPR036259">
    <property type="entry name" value="MFS_trans_sf"/>
</dbReference>
<dbReference type="Gene3D" id="1.20.1250.20">
    <property type="entry name" value="MFS general substrate transporter like domains"/>
    <property type="match status" value="1"/>
</dbReference>
<keyword evidence="3 6" id="KW-0812">Transmembrane</keyword>
<feature type="transmembrane region" description="Helical" evidence="6">
    <location>
        <begin position="332"/>
        <end position="353"/>
    </location>
</feature>
<feature type="transmembrane region" description="Helical" evidence="6">
    <location>
        <begin position="108"/>
        <end position="126"/>
    </location>
</feature>
<evidence type="ECO:0000256" key="6">
    <source>
        <dbReference type="SAM" id="Phobius"/>
    </source>
</evidence>
<feature type="transmembrane region" description="Helical" evidence="6">
    <location>
        <begin position="389"/>
        <end position="412"/>
    </location>
</feature>
<comment type="caution">
    <text evidence="7">The sequence shown here is derived from an EMBL/GenBank/DDBJ whole genome shotgun (WGS) entry which is preliminary data.</text>
</comment>
<dbReference type="EMBL" id="JACONT010000006">
    <property type="protein sequence ID" value="MBC3940907.1"/>
    <property type="molecule type" value="Genomic_DNA"/>
</dbReference>
<feature type="transmembrane region" description="Helical" evidence="6">
    <location>
        <begin position="40"/>
        <end position="58"/>
    </location>
</feature>
<evidence type="ECO:0000256" key="5">
    <source>
        <dbReference type="ARBA" id="ARBA00023136"/>
    </source>
</evidence>
<dbReference type="PANTHER" id="PTHR42718">
    <property type="entry name" value="MAJOR FACILITATOR SUPERFAMILY MULTIDRUG TRANSPORTER MFSC"/>
    <property type="match status" value="1"/>
</dbReference>
<name>A0ABR7AKR8_9SPHN</name>
<sequence>MIAQRIRHFLSEEDWQFAEHERPVLPGSPGSPLHPRHRQIAYALIGILLGLTVGFGNALISANTYTLQGALGLDPAEIAWLPTVYVMTNVSINLLMIKFRAQFGLRPFAMIFLILYVLITLAHLFVHGFATAIAVRAISGMAGAALSSLCLYYVMQSLPAKWRLKAVVLGIGIPQCATPLARLFSPDLLAMSQWRTLYLFELGLALLSLAAVAALRLPPTTRSKAFEPLDFLTFVLFAGSTALFAAVLGLGRIVWWTNAPWIGWALIVAIPMFAAAIVVEHHRANPLLNTRWLGSADIVRFTIVIVMARIVLSEQTYASVGLLTVLGQNNDQLVPFFLIIFVASVAGVIASAVTLDVERLGHPIMLAIGLVAVAAWFDSYATSLTRAPQMYVTQAIIGFSATFFLGPALLFGMTRALKEGAGHIISFIALFGIINSLGGLGGTALLGSYQVIREKANSAALVQQISPTDPIVTQRIAAGGAAVGRVIVDPTLRNAEGAAILSQTTTREANVLAYDDVFRLIAVLAGGTFGYLLFLLARRARRERRARLEGPVKGTT</sequence>
<evidence type="ECO:0000256" key="4">
    <source>
        <dbReference type="ARBA" id="ARBA00022989"/>
    </source>
</evidence>
<dbReference type="RefSeq" id="WP_187502691.1">
    <property type="nucleotide sequence ID" value="NZ_CP162536.1"/>
</dbReference>